<keyword evidence="3" id="KW-1185">Reference proteome</keyword>
<accession>A0ABQ5IW20</accession>
<organism evidence="2 3">
    <name type="scientific">Tanacetum coccineum</name>
    <dbReference type="NCBI Taxonomy" id="301880"/>
    <lineage>
        <taxon>Eukaryota</taxon>
        <taxon>Viridiplantae</taxon>
        <taxon>Streptophyta</taxon>
        <taxon>Embryophyta</taxon>
        <taxon>Tracheophyta</taxon>
        <taxon>Spermatophyta</taxon>
        <taxon>Magnoliopsida</taxon>
        <taxon>eudicotyledons</taxon>
        <taxon>Gunneridae</taxon>
        <taxon>Pentapetalae</taxon>
        <taxon>asterids</taxon>
        <taxon>campanulids</taxon>
        <taxon>Asterales</taxon>
        <taxon>Asteraceae</taxon>
        <taxon>Asteroideae</taxon>
        <taxon>Anthemideae</taxon>
        <taxon>Anthemidinae</taxon>
        <taxon>Tanacetum</taxon>
    </lineage>
</organism>
<comment type="caution">
    <text evidence="2">The sequence shown here is derived from an EMBL/GenBank/DDBJ whole genome shotgun (WGS) entry which is preliminary data.</text>
</comment>
<dbReference type="Proteomes" id="UP001151760">
    <property type="component" value="Unassembled WGS sequence"/>
</dbReference>
<reference evidence="2" key="2">
    <citation type="submission" date="2022-01" db="EMBL/GenBank/DDBJ databases">
        <authorList>
            <person name="Yamashiro T."/>
            <person name="Shiraishi A."/>
            <person name="Satake H."/>
            <person name="Nakayama K."/>
        </authorList>
    </citation>
    <scope>NUCLEOTIDE SEQUENCE</scope>
</reference>
<dbReference type="EMBL" id="BQNB010021176">
    <property type="protein sequence ID" value="GJU03662.1"/>
    <property type="molecule type" value="Genomic_DNA"/>
</dbReference>
<feature type="region of interest" description="Disordered" evidence="1">
    <location>
        <begin position="60"/>
        <end position="80"/>
    </location>
</feature>
<reference evidence="2" key="1">
    <citation type="journal article" date="2022" name="Int. J. Mol. Sci.">
        <title>Draft Genome of Tanacetum Coccineum: Genomic Comparison of Closely Related Tanacetum-Family Plants.</title>
        <authorList>
            <person name="Yamashiro T."/>
            <person name="Shiraishi A."/>
            <person name="Nakayama K."/>
            <person name="Satake H."/>
        </authorList>
    </citation>
    <scope>NUCLEOTIDE SEQUENCE</scope>
</reference>
<name>A0ABQ5IW20_9ASTR</name>
<protein>
    <submittedName>
        <fullName evidence="2">Uncharacterized protein</fullName>
    </submittedName>
</protein>
<gene>
    <name evidence="2" type="ORF">Tco_1114000</name>
</gene>
<evidence type="ECO:0000256" key="1">
    <source>
        <dbReference type="SAM" id="MobiDB-lite"/>
    </source>
</evidence>
<proteinExistence type="predicted"/>
<evidence type="ECO:0000313" key="3">
    <source>
        <dbReference type="Proteomes" id="UP001151760"/>
    </source>
</evidence>
<sequence length="203" mass="22911">MRMRQYICHTDNNLWDVIVNGDLEEEPASTGETSAPFAPKTAKQLAADKVIIEDWNSDDEDDVSEVQTVSPVKTNETQTGNPEILLQDHVVVDSGCSSNMTGNKAYLSDYEDTMEALWLLEVIPKEFNLFSVSQMCDKKNSVLFTETECLILSPSFKLLDEGLGVKCVLKLLERMMCTAWTLKTCSLWRYNCFIKQMATSDEV</sequence>
<evidence type="ECO:0000313" key="2">
    <source>
        <dbReference type="EMBL" id="GJU03662.1"/>
    </source>
</evidence>
<feature type="compositionally biased region" description="Polar residues" evidence="1">
    <location>
        <begin position="65"/>
        <end position="80"/>
    </location>
</feature>